<name>A0ABM7ZZ22_STRNI</name>
<dbReference type="SUPFAM" id="SSF56300">
    <property type="entry name" value="Metallo-dependent phosphatases"/>
    <property type="match status" value="1"/>
</dbReference>
<dbReference type="Gene3D" id="3.30.470.30">
    <property type="entry name" value="DNA ligase/mRNA capping enzyme"/>
    <property type="match status" value="2"/>
</dbReference>
<keyword evidence="4" id="KW-1185">Reference proteome</keyword>
<dbReference type="InterPro" id="IPR032380">
    <property type="entry name" value="PNKP_ligase_dom"/>
</dbReference>
<evidence type="ECO:0000259" key="1">
    <source>
        <dbReference type="Pfam" id="PF00149"/>
    </source>
</evidence>
<dbReference type="SUPFAM" id="SSF56091">
    <property type="entry name" value="DNA ligase/mRNA capping enzyme, catalytic domain"/>
    <property type="match status" value="1"/>
</dbReference>
<evidence type="ECO:0000313" key="4">
    <source>
        <dbReference type="Proteomes" id="UP001059597"/>
    </source>
</evidence>
<dbReference type="InterPro" id="IPR004843">
    <property type="entry name" value="Calcineurin-like_PHP"/>
</dbReference>
<dbReference type="InterPro" id="IPR029052">
    <property type="entry name" value="Metallo-depent_PP-like"/>
</dbReference>
<reference evidence="3" key="1">
    <citation type="submission" date="2022-06" db="EMBL/GenBank/DDBJ databases">
        <title>Complete genome sequence of Streptomyces nigrescens HEK616.</title>
        <authorList>
            <person name="Asamizu S."/>
            <person name="Onaka H."/>
        </authorList>
    </citation>
    <scope>NUCLEOTIDE SEQUENCE</scope>
    <source>
        <strain evidence="3">HEK616</strain>
    </source>
</reference>
<feature type="domain" description="Polynucleotide kinase-phosphatase ligase" evidence="2">
    <location>
        <begin position="487"/>
        <end position="693"/>
    </location>
</feature>
<evidence type="ECO:0008006" key="5">
    <source>
        <dbReference type="Google" id="ProtNLM"/>
    </source>
</evidence>
<evidence type="ECO:0000259" key="2">
    <source>
        <dbReference type="Pfam" id="PF16542"/>
    </source>
</evidence>
<feature type="domain" description="Calcineurin-like phosphoesterase" evidence="1">
    <location>
        <begin position="203"/>
        <end position="398"/>
    </location>
</feature>
<dbReference type="InterPro" id="IPR041780">
    <property type="entry name" value="MPP_PrpE-like"/>
</dbReference>
<proteinExistence type="predicted"/>
<protein>
    <recommendedName>
        <fullName evidence="5">Polynucleotide kinase-phosphatase</fullName>
    </recommendedName>
</protein>
<evidence type="ECO:0000313" key="3">
    <source>
        <dbReference type="EMBL" id="BDM71621.1"/>
    </source>
</evidence>
<dbReference type="Gene3D" id="3.60.21.10">
    <property type="match status" value="1"/>
</dbReference>
<dbReference type="Pfam" id="PF00149">
    <property type="entry name" value="Metallophos"/>
    <property type="match status" value="1"/>
</dbReference>
<dbReference type="PANTHER" id="PTHR42850">
    <property type="entry name" value="METALLOPHOSPHOESTERASE"/>
    <property type="match status" value="1"/>
</dbReference>
<dbReference type="InterPro" id="IPR050126">
    <property type="entry name" value="Ap4A_hydrolase"/>
</dbReference>
<dbReference type="RefSeq" id="WP_261955187.1">
    <property type="nucleotide sequence ID" value="NZ_AP026073.1"/>
</dbReference>
<dbReference type="Pfam" id="PF13671">
    <property type="entry name" value="AAA_33"/>
    <property type="match status" value="1"/>
</dbReference>
<feature type="domain" description="Polynucleotide kinase-phosphatase ligase" evidence="2">
    <location>
        <begin position="766"/>
        <end position="956"/>
    </location>
</feature>
<dbReference type="Pfam" id="PF16542">
    <property type="entry name" value="PNKP_ligase"/>
    <property type="match status" value="2"/>
</dbReference>
<dbReference type="InterPro" id="IPR027417">
    <property type="entry name" value="P-loop_NTPase"/>
</dbReference>
<dbReference type="PANTHER" id="PTHR42850:SF7">
    <property type="entry name" value="BIS(5'-NUCLEOSYL)-TETRAPHOSPHATASE PRPE [ASYMMETRICAL]"/>
    <property type="match status" value="1"/>
</dbReference>
<organism evidence="3 4">
    <name type="scientific">Streptomyces nigrescens</name>
    <dbReference type="NCBI Taxonomy" id="1920"/>
    <lineage>
        <taxon>Bacteria</taxon>
        <taxon>Bacillati</taxon>
        <taxon>Actinomycetota</taxon>
        <taxon>Actinomycetes</taxon>
        <taxon>Kitasatosporales</taxon>
        <taxon>Streptomycetaceae</taxon>
        <taxon>Streptomyces</taxon>
    </lineage>
</organism>
<accession>A0ABM7ZZ22</accession>
<dbReference type="EMBL" id="AP026073">
    <property type="protein sequence ID" value="BDM71621.1"/>
    <property type="molecule type" value="Genomic_DNA"/>
</dbReference>
<sequence>MTGVDRVEAAVEVEDEGRVGRRALEVPDLSLVVLIGATGAGKSTFAARHFKATEVISSDFCRGLVSDDENDQSASGDAFDVLHFIVGKRLAAGRLTVVDATNVQSEARTQLVKLAREHDVLPVAIVLDVPEQVCAERNATRADRAGLPRRVIQRHQRELRRSLRHLEREGFRKVHHLRGQTEADAAEVVRERRFNDLRHLTGPFDIIGDIHGCRSELESLLGRLGYVPVRDGLGRAVDAAHPEGRTAVFVGDLVDRGPDSPGVLRLVMGMVAAGHALCVPGNHENKLGRYLKGRKVQHTHGLAETIEQLEKEDAAFRDEVGAFLHGLVSHYVLDGGGLVVCHAGLPEKYHGRTSGRVRSFALYGDTTGETDEFGLPVRYPWAEDYRGRAAVVYGHTPTPRATWLNNTICLDTGCVFGGRMTALRWPERELVDVPAERVWYEPTKPLATEAPGGADGRPLDLDDVAGRRIVETRTMGRLAVKEENAAAALEVMSRFAVDPRLLPYLPPTMAPCATSQEDGYLEHPAEAFAGYRADGVREVVCEEKHMGSRAVALVCRDETVAAERFGVPEGVPGALYTRTGRPFFDDAEATGTLLRRVAACVAEAGLWEELETDWLLLDAELMPWSLKATGLLRKQYAAVGAASGAAFPGVLGALEAAAGRGVEVGPLLQRQRDRAADAAAFTAAYRRYCWRVGERATPDGPVPLVPSGPSGPSVSSGPVVPVKAVEAVDGGALAVAGARAVPGSGPESGSGPVPEGLGPVPDGLGALEGVRLAPFQILAVQGRSLAGLAHTEQLALIDRIVAAESAVSGQEDGASGGGRAAGGAGLLATTRRIIVDTEDEASVAAGIRWWLELTADGGEGMVVKPVQALIRQPDGRLVQPGVKCRGREYLRIIYGPEYTRPENLKRLRIRHLGHKRSLALREYALGLEALDRLAEGEPLWRVHEAVFGVLALESEPVDPRL</sequence>
<dbReference type="SUPFAM" id="SSF52540">
    <property type="entry name" value="P-loop containing nucleoside triphosphate hydrolases"/>
    <property type="match status" value="1"/>
</dbReference>
<dbReference type="InterPro" id="IPR024028">
    <property type="entry name" value="PNKP_bac"/>
</dbReference>
<dbReference type="Gene3D" id="3.40.50.300">
    <property type="entry name" value="P-loop containing nucleotide triphosphate hydrolases"/>
    <property type="match status" value="1"/>
</dbReference>
<dbReference type="CDD" id="cd07423">
    <property type="entry name" value="MPP_Prp_like"/>
    <property type="match status" value="1"/>
</dbReference>
<dbReference type="Proteomes" id="UP001059597">
    <property type="component" value="Chromosome"/>
</dbReference>
<gene>
    <name evidence="3" type="ORF">HEK616_51080</name>
</gene>
<dbReference type="NCBIfam" id="TIGR04075">
    <property type="entry name" value="bacter_Pnkp"/>
    <property type="match status" value="1"/>
</dbReference>